<proteinExistence type="predicted"/>
<gene>
    <name evidence="2" type="ORF">XENTR_v90028262mg</name>
</gene>
<reference evidence="2" key="1">
    <citation type="submission" date="2009-11" db="EMBL/GenBank/DDBJ databases">
        <authorList>
            <consortium name="US DOE Joint Genome Institute (JGI-PGF)"/>
            <person name="Ottilar R."/>
            <person name="Schmutz J."/>
            <person name="Salamov A."/>
            <person name="Cheng J.F."/>
            <person name="Lucas S."/>
            <person name="Pitluck S."/>
            <person name="Gundlach H."/>
            <person name="Guo Y."/>
            <person name="Haberer G."/>
            <person name="Nasrallah J."/>
            <person name="Mayer K.F.X."/>
            <person name="van de Peer Y."/>
            <person name="Weigel D."/>
            <person name="Grigoriev I.V."/>
        </authorList>
    </citation>
    <scope>NUCLEOTIDE SEQUENCE</scope>
    <source>
        <strain evidence="2">Nigerian</strain>
    </source>
</reference>
<dbReference type="KEGG" id="xtr:100487754"/>
<dbReference type="PANTHER" id="PTHR11232:SF34">
    <property type="entry name" value="PROTEIN FAM43B"/>
    <property type="match status" value="1"/>
</dbReference>
<feature type="domain" description="PID" evidence="1">
    <location>
        <begin position="62"/>
        <end position="198"/>
    </location>
</feature>
<dbReference type="InterPro" id="IPR006020">
    <property type="entry name" value="PTB/PI_dom"/>
</dbReference>
<reference evidence="2" key="2">
    <citation type="journal article" date="2010" name="Science">
        <title>The genome of the Western clawed frog Xenopus tropicalis.</title>
        <authorList>
            <person name="Hellsten U."/>
            <person name="Harland R.M."/>
            <person name="Gilchrist M.J."/>
            <person name="Hendrix D."/>
            <person name="Jurka J."/>
            <person name="Kapitonov V."/>
            <person name="Ovcharenko I."/>
            <person name="Putnam N.H."/>
            <person name="Shu S."/>
            <person name="Taher L."/>
            <person name="Blitz I.L."/>
            <person name="Blumberg B."/>
            <person name="Dichmann D.S."/>
            <person name="Dubchak I."/>
            <person name="Amaya E."/>
            <person name="Detter J.C."/>
            <person name="Fletcher R."/>
            <person name="Gerhard D.S."/>
            <person name="Goodstein D."/>
            <person name="Graves T."/>
            <person name="Grigoriev I.V."/>
            <person name="Grimwood J."/>
            <person name="Kawashima T."/>
            <person name="Lindquist E."/>
            <person name="Lucas S.M."/>
            <person name="Mead P.E."/>
            <person name="Mitros T."/>
            <person name="Ogino H."/>
            <person name="Ohta Y."/>
            <person name="Poliakov A.V."/>
            <person name="Pollet N."/>
            <person name="Robert J."/>
            <person name="Salamov A."/>
            <person name="Sater A.K."/>
            <person name="Schmutz J."/>
            <person name="Terry A."/>
            <person name="Vize P.D."/>
            <person name="Warren W.C."/>
            <person name="Wells D."/>
            <person name="Wills A."/>
            <person name="Wilson R.K."/>
            <person name="Zimmerman L.B."/>
            <person name="Zorn A.M."/>
            <person name="Grainger R."/>
            <person name="Grammer T."/>
            <person name="Khokha M.K."/>
            <person name="Richardson P.M."/>
            <person name="Rokhsar D.S."/>
        </authorList>
    </citation>
    <scope>NUCLEOTIDE SEQUENCE [LARGE SCALE GENOMIC DNA]</scope>
    <source>
        <strain evidence="2">Nigerian</strain>
    </source>
</reference>
<dbReference type="SUPFAM" id="SSF50729">
    <property type="entry name" value="PH domain-like"/>
    <property type="match status" value="1"/>
</dbReference>
<name>A0A1B8Y0L3_XENTR</name>
<organism evidence="2">
    <name type="scientific">Xenopus tropicalis</name>
    <name type="common">Western clawed frog</name>
    <name type="synonym">Silurana tropicalis</name>
    <dbReference type="NCBI Taxonomy" id="8364"/>
    <lineage>
        <taxon>Eukaryota</taxon>
        <taxon>Metazoa</taxon>
        <taxon>Chordata</taxon>
        <taxon>Craniata</taxon>
        <taxon>Vertebrata</taxon>
        <taxon>Euteleostomi</taxon>
        <taxon>Amphibia</taxon>
        <taxon>Batrachia</taxon>
        <taxon>Anura</taxon>
        <taxon>Pipoidea</taxon>
        <taxon>Pipidae</taxon>
        <taxon>Xenopodinae</taxon>
        <taxon>Xenopus</taxon>
        <taxon>Silurana</taxon>
    </lineage>
</organism>
<evidence type="ECO:0000259" key="1">
    <source>
        <dbReference type="SMART" id="SM00462"/>
    </source>
</evidence>
<dbReference type="PANTHER" id="PTHR11232">
    <property type="entry name" value="PHOSPHOTYROSINE INTERACTION DOMAIN-CONTAINING FAMILY MEMBER"/>
    <property type="match status" value="1"/>
</dbReference>
<dbReference type="AlphaFoldDB" id="A0A1B8Y0L3"/>
<dbReference type="Pfam" id="PF14719">
    <property type="entry name" value="PID_2"/>
    <property type="match status" value="1"/>
</dbReference>
<sequence>MLPWRRKGKFVLAQKEQNGKALSYPSLLPSFLRSCPDLLPNISGQCLGTMFGRKRRTVELTREEPSDKGRYLGSAVTLRARGEGCTAEAVGQIWERSGGGSRGPRVRLLVSSEGIRVTPGKGKPAHTYLLHRITHCGTDSAHPRLLSWVYRHQVRHKAVVLRCHTVLLSRQEKAAALALRLCQISRAAFCDFKRLKRQNDFRRGQQERLGQCVVPLVPLRRVLNARCYYHPREVRGSGALGLSSILEEEEDGEEEQKNPTCDLPGNTETMLDLAQELRRLSIQRALTQSLNWTYSPPVCDWKCPIRTIC</sequence>
<dbReference type="InterPro" id="IPR051133">
    <property type="entry name" value="Adapter_Engulfment-Domain"/>
</dbReference>
<dbReference type="RefSeq" id="XP_004913383.2">
    <property type="nucleotide sequence ID" value="XM_004913326.4"/>
</dbReference>
<reference evidence="2" key="3">
    <citation type="submission" date="2016-05" db="EMBL/GenBank/DDBJ databases">
        <title>WGS assembly of Xenopus tropicalis.</title>
        <authorList>
            <person name="Sessions A."/>
            <person name="Jenkins J."/>
            <person name="Mitros T."/>
            <person name="Lyons J.T."/>
            <person name="Dichmann D.S."/>
            <person name="Robert J."/>
            <person name="Harland R.M."/>
            <person name="Rokhsar D.S."/>
        </authorList>
    </citation>
    <scope>NUCLEOTIDE SEQUENCE</scope>
    <source>
        <strain evidence="2">Nigerian</strain>
    </source>
</reference>
<dbReference type="EMBL" id="KV460606">
    <property type="protein sequence ID" value="OCA16444.1"/>
    <property type="molecule type" value="Genomic_DNA"/>
</dbReference>
<dbReference type="OrthoDB" id="5962185at2759"/>
<dbReference type="InterPro" id="IPR011993">
    <property type="entry name" value="PH-like_dom_sf"/>
</dbReference>
<accession>A0A1B8Y0L3</accession>
<evidence type="ECO:0000313" key="2">
    <source>
        <dbReference type="EMBL" id="OCA16444.1"/>
    </source>
</evidence>
<dbReference type="SMART" id="SM00462">
    <property type="entry name" value="PTB"/>
    <property type="match status" value="1"/>
</dbReference>
<dbReference type="Gene3D" id="2.30.29.30">
    <property type="entry name" value="Pleckstrin-homology domain (PH domain)/Phosphotyrosine-binding domain (PTB)"/>
    <property type="match status" value="1"/>
</dbReference>
<protein>
    <recommendedName>
        <fullName evidence="1">PID domain-containing protein</fullName>
    </recommendedName>
</protein>